<evidence type="ECO:0000259" key="2">
    <source>
        <dbReference type="PROSITE" id="PS50994"/>
    </source>
</evidence>
<dbReference type="PANTHER" id="PTHR35004">
    <property type="entry name" value="TRANSPOSASE RV3428C-RELATED"/>
    <property type="match status" value="1"/>
</dbReference>
<dbReference type="SUPFAM" id="SSF50610">
    <property type="entry name" value="mu transposase, C-terminal domain"/>
    <property type="match status" value="1"/>
</dbReference>
<name>A0AAX3EJY5_PAEUR</name>
<evidence type="ECO:0000313" key="3">
    <source>
        <dbReference type="EMBL" id="UYV97978.1"/>
    </source>
</evidence>
<dbReference type="GO" id="GO:0003676">
    <property type="term" value="F:nucleic acid binding"/>
    <property type="evidence" value="ECO:0007669"/>
    <property type="project" value="InterPro"/>
</dbReference>
<dbReference type="InterPro" id="IPR012337">
    <property type="entry name" value="RNaseH-like_sf"/>
</dbReference>
<feature type="domain" description="Integrase catalytic" evidence="2">
    <location>
        <begin position="145"/>
        <end position="335"/>
    </location>
</feature>
<dbReference type="Gene3D" id="2.30.30.130">
    <property type="entry name" value="Transposase, Mu, C-terminal"/>
    <property type="match status" value="1"/>
</dbReference>
<dbReference type="InterPro" id="IPR015378">
    <property type="entry name" value="Transposase-like_Mu_C"/>
</dbReference>
<dbReference type="SUPFAM" id="SSF46689">
    <property type="entry name" value="Homeodomain-like"/>
    <property type="match status" value="1"/>
</dbReference>
<accession>A0AAX3EJY5</accession>
<dbReference type="Gene3D" id="1.10.10.60">
    <property type="entry name" value="Homeodomain-like"/>
    <property type="match status" value="1"/>
</dbReference>
<reference evidence="3" key="1">
    <citation type="submission" date="2022-07" db="EMBL/GenBank/DDBJ databases">
        <authorList>
            <person name="Wu T."/>
        </authorList>
    </citation>
    <scope>NUCLEOTIDE SEQUENCE</scope>
    <source>
        <strain evidence="3">SD-1</strain>
    </source>
</reference>
<dbReference type="PANTHER" id="PTHR35004:SF6">
    <property type="entry name" value="TRANSPOSASE"/>
    <property type="match status" value="1"/>
</dbReference>
<sequence length="487" mass="54563">MSRGAFTAEDRAILLRRHLDEGIPLTRLSTDSGIPVRTLSRWMSQYRANGTVESLERQPRSDRGKRAIPQDLIEAIEGLALRRPAPTAAFIHRRIADIASARGHPVPGYSTVRAVIAGIDPGLKMLAHQGETAYRDTFELVYRRTATRPNEQWQADHTLLDLEIIDPKGHASRPWLTIILDDYSRAAAGYSIFVGAPSAERTALALHQAIRGKTNPSWPVMGLPDMLYSDHGSDFTSARLERVCLDTHIQLIHSKPGVPQGRGKIERFYLTITTELLPHLPGYIPHGTRGRPSRPAELTLEQLDQILEKFIVTEYNHRPHSSTNQAPAERWSASGFIPRTPAHPEDLDLLLLTVAAARKVQRDGIRFASTRYVSPVLAAYVGENVTVRYDPRDAGEIRVYFNDEFLCRAIAPELASESITLEQLQNARTKRRRELKQQLRERRSLADALPTDARYTPSTNAVIPPAEVPAPATEPTPQHKLRVYETD</sequence>
<dbReference type="Proteomes" id="UP001163293">
    <property type="component" value="Chromosome"/>
</dbReference>
<dbReference type="InterPro" id="IPR009057">
    <property type="entry name" value="Homeodomain-like_sf"/>
</dbReference>
<feature type="region of interest" description="Disordered" evidence="1">
    <location>
        <begin position="439"/>
        <end position="487"/>
    </location>
</feature>
<evidence type="ECO:0000313" key="4">
    <source>
        <dbReference type="Proteomes" id="UP001163293"/>
    </source>
</evidence>
<dbReference type="Pfam" id="PF09299">
    <property type="entry name" value="Mu-transpos_C"/>
    <property type="match status" value="1"/>
</dbReference>
<dbReference type="AlphaFoldDB" id="A0AAX3EJY5"/>
<proteinExistence type="predicted"/>
<dbReference type="Pfam" id="PF00665">
    <property type="entry name" value="rve"/>
    <property type="match status" value="1"/>
</dbReference>
<organism evidence="3 4">
    <name type="scientific">Paenarthrobacter ureafaciens</name>
    <dbReference type="NCBI Taxonomy" id="37931"/>
    <lineage>
        <taxon>Bacteria</taxon>
        <taxon>Bacillati</taxon>
        <taxon>Actinomycetota</taxon>
        <taxon>Actinomycetes</taxon>
        <taxon>Micrococcales</taxon>
        <taxon>Micrococcaceae</taxon>
        <taxon>Paenarthrobacter</taxon>
    </lineage>
</organism>
<dbReference type="InterPro" id="IPR036397">
    <property type="entry name" value="RNaseH_sf"/>
</dbReference>
<dbReference type="SUPFAM" id="SSF53098">
    <property type="entry name" value="Ribonuclease H-like"/>
    <property type="match status" value="1"/>
</dbReference>
<dbReference type="PROSITE" id="PS50994">
    <property type="entry name" value="INTEGRASE"/>
    <property type="match status" value="1"/>
</dbReference>
<dbReference type="InterPro" id="IPR001584">
    <property type="entry name" value="Integrase_cat-core"/>
</dbReference>
<protein>
    <submittedName>
        <fullName evidence="3">Mu transposase C-terminal domain-containing protein</fullName>
    </submittedName>
</protein>
<gene>
    <name evidence="3" type="ORF">NL394_01645</name>
</gene>
<dbReference type="RefSeq" id="WP_139126891.1">
    <property type="nucleotide sequence ID" value="NZ_CP043010.1"/>
</dbReference>
<dbReference type="Gene3D" id="3.30.420.10">
    <property type="entry name" value="Ribonuclease H-like superfamily/Ribonuclease H"/>
    <property type="match status" value="1"/>
</dbReference>
<evidence type="ECO:0000256" key="1">
    <source>
        <dbReference type="SAM" id="MobiDB-lite"/>
    </source>
</evidence>
<dbReference type="GO" id="GO:0015074">
    <property type="term" value="P:DNA integration"/>
    <property type="evidence" value="ECO:0007669"/>
    <property type="project" value="InterPro"/>
</dbReference>
<keyword evidence="4" id="KW-1185">Reference proteome</keyword>
<dbReference type="EMBL" id="CP101185">
    <property type="protein sequence ID" value="UYV97978.1"/>
    <property type="molecule type" value="Genomic_DNA"/>
</dbReference>
<dbReference type="InterPro" id="IPR009004">
    <property type="entry name" value="Transposase_Mu_C"/>
</dbReference>